<evidence type="ECO:0000256" key="1">
    <source>
        <dbReference type="ARBA" id="ARBA00009277"/>
    </source>
</evidence>
<name>A0ABT4ACW8_9BACT</name>
<dbReference type="Proteomes" id="UP001207654">
    <property type="component" value="Unassembled WGS sequence"/>
</dbReference>
<feature type="domain" description="Integrase catalytic" evidence="4">
    <location>
        <begin position="129"/>
        <end position="308"/>
    </location>
</feature>
<dbReference type="NCBIfam" id="NF033546">
    <property type="entry name" value="transpos_IS21"/>
    <property type="match status" value="1"/>
</dbReference>
<accession>A0ABT4ACW8</accession>
<reference evidence="5 6" key="1">
    <citation type="submission" date="2022-11" db="EMBL/GenBank/DDBJ databases">
        <title>Minimal conservation of predation-associated metabolite biosynthetic gene clusters underscores biosynthetic potential of Myxococcota including descriptions for ten novel species: Archangium lansinium sp. nov., Myxococcus landrumus sp. nov., Nannocystis bai.</title>
        <authorList>
            <person name="Ahearne A."/>
            <person name="Stevens C."/>
            <person name="Phillips K."/>
        </authorList>
    </citation>
    <scope>NUCLEOTIDE SEQUENCE [LARGE SCALE GENOMIC DNA]</scope>
    <source>
        <strain evidence="5 6">MIWBW</strain>
    </source>
</reference>
<evidence type="ECO:0000256" key="2">
    <source>
        <dbReference type="SAM" id="MobiDB-lite"/>
    </source>
</evidence>
<evidence type="ECO:0000259" key="4">
    <source>
        <dbReference type="PROSITE" id="PS50994"/>
    </source>
</evidence>
<dbReference type="PROSITE" id="PS50532">
    <property type="entry name" value="HTH_IS408"/>
    <property type="match status" value="1"/>
</dbReference>
<dbReference type="EMBL" id="JAPNKA010000001">
    <property type="protein sequence ID" value="MCY1079421.1"/>
    <property type="molecule type" value="Genomic_DNA"/>
</dbReference>
<proteinExistence type="inferred from homology"/>
<dbReference type="Gene3D" id="3.30.420.10">
    <property type="entry name" value="Ribonuclease H-like superfamily/Ribonuclease H"/>
    <property type="match status" value="1"/>
</dbReference>
<evidence type="ECO:0000313" key="6">
    <source>
        <dbReference type="Proteomes" id="UP001207654"/>
    </source>
</evidence>
<dbReference type="PANTHER" id="PTHR35004">
    <property type="entry name" value="TRANSPOSASE RV3428C-RELATED"/>
    <property type="match status" value="1"/>
</dbReference>
<keyword evidence="6" id="KW-1185">Reference proteome</keyword>
<dbReference type="RefSeq" id="WP_267538142.1">
    <property type="nucleotide sequence ID" value="NZ_JAPNKA010000001.1"/>
</dbReference>
<comment type="caution">
    <text evidence="5">The sequence shown here is derived from an EMBL/GenBank/DDBJ whole genome shotgun (WGS) entry which is preliminary data.</text>
</comment>
<dbReference type="InterPro" id="IPR036397">
    <property type="entry name" value="RNaseH_sf"/>
</dbReference>
<gene>
    <name evidence="5" type="primary">istA</name>
    <name evidence="5" type="ORF">OV287_33685</name>
</gene>
<dbReference type="InterPro" id="IPR001584">
    <property type="entry name" value="Integrase_cat-core"/>
</dbReference>
<dbReference type="InterPro" id="IPR017895">
    <property type="entry name" value="HTH_IS408/IS1162_type"/>
</dbReference>
<dbReference type="SUPFAM" id="SSF53098">
    <property type="entry name" value="Ribonuclease H-like"/>
    <property type="match status" value="1"/>
</dbReference>
<dbReference type="Pfam" id="PF22483">
    <property type="entry name" value="Mu-transpos_C_2"/>
    <property type="match status" value="1"/>
</dbReference>
<feature type="region of interest" description="Disordered" evidence="2">
    <location>
        <begin position="487"/>
        <end position="507"/>
    </location>
</feature>
<comment type="similarity">
    <text evidence="1">Belongs to the transposase IS21/IS408/IS1162 family.</text>
</comment>
<evidence type="ECO:0000313" key="5">
    <source>
        <dbReference type="EMBL" id="MCY1079421.1"/>
    </source>
</evidence>
<dbReference type="InterPro" id="IPR054353">
    <property type="entry name" value="IstA-like_C"/>
</dbReference>
<evidence type="ECO:0000259" key="3">
    <source>
        <dbReference type="PROSITE" id="PS50532"/>
    </source>
</evidence>
<protein>
    <submittedName>
        <fullName evidence="5">IS21 family transposase</fullName>
    </submittedName>
</protein>
<dbReference type="InterPro" id="IPR012337">
    <property type="entry name" value="RNaseH-like_sf"/>
</dbReference>
<dbReference type="Pfam" id="PF00665">
    <property type="entry name" value="rve"/>
    <property type="match status" value="1"/>
</dbReference>
<dbReference type="PROSITE" id="PS50994">
    <property type="entry name" value="INTEGRASE"/>
    <property type="match status" value="1"/>
</dbReference>
<sequence length="507" mass="57653">MRKLRELFRLRFEARLSTRAIAASLSVGNGTVCDYLGRARVAQLPWPLPPELDDDAALTALLFPGDSKAAAERPEPDWARIHAELKKKGVTKQLLWQEYLETHPGGYQYSRFCERYGRWLQSASVTMRQEHRAGEKSFVDFSGDGVQVVDAVTGEVRVAKLFVAVLEASNLTYAEPVFNEDMATWVGCHVRAFAYFGGVTELVVPDNLKAGVTRAHRYEPDTDPTYADLARHYGFAILPARPRRPRDKAKVEVGVLLAERWILAALRHRHFTSLSEVSEAVKPLLEKLNARPMRKLGKSRWELFAEVERAALKPLPSRPYELAFWKKARVNIDYHVELEGHWYSVPYGLVGKEVELRHTEACVEVFLAGRRVASHVRSEQHGRFTTQAEHMPASHRQHAEWMPSRVVQWAQSVGPACAQLVEELMKRRPHPQQGFRSALGIIRLADKEKYGTQRVEKACARALRHRAFSYKSVAAILQHHLEDAEEAREAKGPLPEHQNVRGANYYH</sequence>
<dbReference type="PANTHER" id="PTHR35004:SF8">
    <property type="entry name" value="TRANSPOSASE RV3428C-RELATED"/>
    <property type="match status" value="1"/>
</dbReference>
<feature type="domain" description="HTH IS408-type" evidence="3">
    <location>
        <begin position="4"/>
        <end position="85"/>
    </location>
</feature>
<organism evidence="5 6">
    <name type="scientific">Archangium lansingense</name>
    <dbReference type="NCBI Taxonomy" id="2995310"/>
    <lineage>
        <taxon>Bacteria</taxon>
        <taxon>Pseudomonadati</taxon>
        <taxon>Myxococcota</taxon>
        <taxon>Myxococcia</taxon>
        <taxon>Myxococcales</taxon>
        <taxon>Cystobacterineae</taxon>
        <taxon>Archangiaceae</taxon>
        <taxon>Archangium</taxon>
    </lineage>
</organism>